<dbReference type="EMBL" id="BKCJ010366583">
    <property type="protein sequence ID" value="GFA08482.1"/>
    <property type="molecule type" value="Genomic_DNA"/>
</dbReference>
<evidence type="ECO:0000313" key="1">
    <source>
        <dbReference type="EMBL" id="GFA08482.1"/>
    </source>
</evidence>
<feature type="non-terminal residue" evidence="1">
    <location>
        <position position="121"/>
    </location>
</feature>
<dbReference type="AlphaFoldDB" id="A0A699J539"/>
<name>A0A699J539_TANCI</name>
<gene>
    <name evidence="1" type="ORF">Tci_580454</name>
</gene>
<protein>
    <submittedName>
        <fullName evidence="1">Uncharacterized protein</fullName>
    </submittedName>
</protein>
<reference evidence="1" key="1">
    <citation type="journal article" date="2019" name="Sci. Rep.">
        <title>Draft genome of Tanacetum cinerariifolium, the natural source of mosquito coil.</title>
        <authorList>
            <person name="Yamashiro T."/>
            <person name="Shiraishi A."/>
            <person name="Satake H."/>
            <person name="Nakayama K."/>
        </authorList>
    </citation>
    <scope>NUCLEOTIDE SEQUENCE</scope>
</reference>
<accession>A0A699J539</accession>
<comment type="caution">
    <text evidence="1">The sequence shown here is derived from an EMBL/GenBank/DDBJ whole genome shotgun (WGS) entry which is preliminary data.</text>
</comment>
<proteinExistence type="predicted"/>
<sequence length="121" mass="14225">MIWRNKADLDTISMDDLYNNLKIYPDDLEEIYLRWQMAMLTMRAKRFLKKTGRKLTLNGNETIRFDKTNVECYKHFARECRASRSRDTKHKKSTRRNVPIETPASTALVSCDGLGGYCNNR</sequence>
<organism evidence="1">
    <name type="scientific">Tanacetum cinerariifolium</name>
    <name type="common">Dalmatian daisy</name>
    <name type="synonym">Chrysanthemum cinerariifolium</name>
    <dbReference type="NCBI Taxonomy" id="118510"/>
    <lineage>
        <taxon>Eukaryota</taxon>
        <taxon>Viridiplantae</taxon>
        <taxon>Streptophyta</taxon>
        <taxon>Embryophyta</taxon>
        <taxon>Tracheophyta</taxon>
        <taxon>Spermatophyta</taxon>
        <taxon>Magnoliopsida</taxon>
        <taxon>eudicotyledons</taxon>
        <taxon>Gunneridae</taxon>
        <taxon>Pentapetalae</taxon>
        <taxon>asterids</taxon>
        <taxon>campanulids</taxon>
        <taxon>Asterales</taxon>
        <taxon>Asteraceae</taxon>
        <taxon>Asteroideae</taxon>
        <taxon>Anthemideae</taxon>
        <taxon>Anthemidinae</taxon>
        <taxon>Tanacetum</taxon>
    </lineage>
</organism>